<gene>
    <name evidence="1" type="primary">MYO2</name>
    <name evidence="1" type="ORF">SNEC2469_LOCUS23973</name>
</gene>
<organism evidence="1 2">
    <name type="scientific">Symbiodinium necroappetens</name>
    <dbReference type="NCBI Taxonomy" id="1628268"/>
    <lineage>
        <taxon>Eukaryota</taxon>
        <taxon>Sar</taxon>
        <taxon>Alveolata</taxon>
        <taxon>Dinophyceae</taxon>
        <taxon>Suessiales</taxon>
        <taxon>Symbiodiniaceae</taxon>
        <taxon>Symbiodinium</taxon>
    </lineage>
</organism>
<keyword evidence="2" id="KW-1185">Reference proteome</keyword>
<proteinExistence type="predicted"/>
<sequence>MPLRCQTELERWHCQLSKRADRPNAGCAKDTPNQIDVAMQLARTVSALRSEPDGPELYRLNDAANELMRMLPVTHSTRKAAAREGLVLPGRPNYRYFGRCAELRYVVEAVQSLHAEKTEGPELAAETATAEAAAPSAMSTKRNGGLTVQLLARSAFGSLRWCHAVRLTASRLEAVREVWSACQHLLACIQSLTFFKRVPGKARERRWQAVVWFWPYRGSWQRGTVQAALGSGRYKAQKYANGSGGLDRASRKVALQGWEEDELQTSQTTEVDASNMEGGMLPFQNADMPNNGFPDMTTLDHLHEPALLHNLRRRFFSQACDPDHDQESLDMDTSTEEFAARPWNDETLIKEGLKQDQSLLDMLQGQWYRKEDGQPVGQISGAYLVWNPRWKFAEMISPIFEDLSGLAPMLTLPFPYEDYGTEYHAYDKLHSSTSSSRSRSSGW</sequence>
<comment type="caution">
    <text evidence="1">The sequence shown here is derived from an EMBL/GenBank/DDBJ whole genome shotgun (WGS) entry which is preliminary data.</text>
</comment>
<evidence type="ECO:0000313" key="1">
    <source>
        <dbReference type="EMBL" id="CAE7809845.1"/>
    </source>
</evidence>
<dbReference type="OrthoDB" id="10398964at2759"/>
<evidence type="ECO:0000313" key="2">
    <source>
        <dbReference type="Proteomes" id="UP000601435"/>
    </source>
</evidence>
<dbReference type="Proteomes" id="UP000601435">
    <property type="component" value="Unassembled WGS sequence"/>
</dbReference>
<accession>A0A812Z4J8</accession>
<dbReference type="AlphaFoldDB" id="A0A812Z4J8"/>
<reference evidence="1" key="1">
    <citation type="submission" date="2021-02" db="EMBL/GenBank/DDBJ databases">
        <authorList>
            <person name="Dougan E. K."/>
            <person name="Rhodes N."/>
            <person name="Thang M."/>
            <person name="Chan C."/>
        </authorList>
    </citation>
    <scope>NUCLEOTIDE SEQUENCE</scope>
</reference>
<name>A0A812Z4J8_9DINO</name>
<dbReference type="EMBL" id="CAJNJA010045474">
    <property type="protein sequence ID" value="CAE7809845.1"/>
    <property type="molecule type" value="Genomic_DNA"/>
</dbReference>
<protein>
    <submittedName>
        <fullName evidence="1">MYO2 protein</fullName>
    </submittedName>
</protein>